<dbReference type="OrthoDB" id="129527at2"/>
<dbReference type="Proteomes" id="UP000094313">
    <property type="component" value="Chromosome"/>
</dbReference>
<evidence type="ECO:0000313" key="3">
    <source>
        <dbReference type="Proteomes" id="UP000094313"/>
    </source>
</evidence>
<gene>
    <name evidence="2" type="ORF">BFS30_10550</name>
</gene>
<feature type="signal peptide" evidence="1">
    <location>
        <begin position="1"/>
        <end position="24"/>
    </location>
</feature>
<keyword evidence="1" id="KW-0732">Signal</keyword>
<reference evidence="2 3" key="1">
    <citation type="submission" date="2016-08" db="EMBL/GenBank/DDBJ databases">
        <authorList>
            <person name="Seilhamer J.J."/>
        </authorList>
    </citation>
    <scope>NUCLEOTIDE SEQUENCE [LARGE SCALE GENOMIC DNA]</scope>
    <source>
        <strain evidence="2 3">DX4</strain>
    </source>
</reference>
<keyword evidence="3" id="KW-1185">Reference proteome</keyword>
<dbReference type="KEGG" id="psty:BFS30_10550"/>
<accession>A0A1D7QFZ6</accession>
<feature type="chain" id="PRO_5009098518" description="DUF4920 domain-containing protein" evidence="1">
    <location>
        <begin position="25"/>
        <end position="160"/>
    </location>
</feature>
<sequence>MKTIMIKITLLSITFCALSICAVAQETPAPSGKSFGQGVAAGNLLPIEKMESAMGDKKTAEMKVTGEVVEVCKKKGCWMTLKTPSGESIRITFKDYAFFMPMDVVGKKVALDGIAKKQTISVETLRHYAEDAHKSAEEVAKITEPKKELAFEAKGVVILN</sequence>
<name>A0A1D7QFZ6_9SPHI</name>
<evidence type="ECO:0000313" key="2">
    <source>
        <dbReference type="EMBL" id="AOM77567.1"/>
    </source>
</evidence>
<protein>
    <recommendedName>
        <fullName evidence="4">DUF4920 domain-containing protein</fullName>
    </recommendedName>
</protein>
<dbReference type="EMBL" id="CP017141">
    <property type="protein sequence ID" value="AOM77567.1"/>
    <property type="molecule type" value="Genomic_DNA"/>
</dbReference>
<organism evidence="2 3">
    <name type="scientific">Pedobacter steynii</name>
    <dbReference type="NCBI Taxonomy" id="430522"/>
    <lineage>
        <taxon>Bacteria</taxon>
        <taxon>Pseudomonadati</taxon>
        <taxon>Bacteroidota</taxon>
        <taxon>Sphingobacteriia</taxon>
        <taxon>Sphingobacteriales</taxon>
        <taxon>Sphingobacteriaceae</taxon>
        <taxon>Pedobacter</taxon>
    </lineage>
</organism>
<dbReference type="RefSeq" id="WP_069379257.1">
    <property type="nucleotide sequence ID" value="NZ_CP017141.1"/>
</dbReference>
<evidence type="ECO:0008006" key="4">
    <source>
        <dbReference type="Google" id="ProtNLM"/>
    </source>
</evidence>
<dbReference type="AlphaFoldDB" id="A0A1D7QFZ6"/>
<dbReference type="InterPro" id="IPR032577">
    <property type="entry name" value="DUF4920"/>
</dbReference>
<proteinExistence type="predicted"/>
<dbReference type="Pfam" id="PF16267">
    <property type="entry name" value="DUF4920"/>
    <property type="match status" value="1"/>
</dbReference>
<evidence type="ECO:0000256" key="1">
    <source>
        <dbReference type="SAM" id="SignalP"/>
    </source>
</evidence>